<dbReference type="EMBL" id="JACOGG010000014">
    <property type="protein sequence ID" value="MBC3936359.1"/>
    <property type="molecule type" value="Genomic_DNA"/>
</dbReference>
<dbReference type="RefSeq" id="WP_186881915.1">
    <property type="nucleotide sequence ID" value="NZ_JACOGG010000014.1"/>
</dbReference>
<dbReference type="Pfam" id="PF13527">
    <property type="entry name" value="Acetyltransf_9"/>
    <property type="match status" value="1"/>
</dbReference>
<accession>A0A923I214</accession>
<comment type="caution">
    <text evidence="1">The sequence shown here is derived from an EMBL/GenBank/DDBJ whole genome shotgun (WGS) entry which is preliminary data.</text>
</comment>
<dbReference type="SUPFAM" id="SSF55729">
    <property type="entry name" value="Acyl-CoA N-acyltransferases (Nat)"/>
    <property type="match status" value="1"/>
</dbReference>
<gene>
    <name evidence="1" type="ORF">H8K47_13385</name>
</gene>
<dbReference type="Gene3D" id="3.40.630.30">
    <property type="match status" value="1"/>
</dbReference>
<protein>
    <submittedName>
        <fullName evidence="1">GNAT family N-acetyltransferase</fullName>
    </submittedName>
</protein>
<evidence type="ECO:0000313" key="2">
    <source>
        <dbReference type="Proteomes" id="UP000612361"/>
    </source>
</evidence>
<dbReference type="InterPro" id="IPR016181">
    <property type="entry name" value="Acyl_CoA_acyltransferase"/>
</dbReference>
<evidence type="ECO:0000313" key="1">
    <source>
        <dbReference type="EMBL" id="MBC3936359.1"/>
    </source>
</evidence>
<dbReference type="Proteomes" id="UP000612361">
    <property type="component" value="Unassembled WGS sequence"/>
</dbReference>
<name>A0A923I214_9BURK</name>
<dbReference type="AlphaFoldDB" id="A0A923I214"/>
<keyword evidence="2" id="KW-1185">Reference proteome</keyword>
<sequence>MKILTVTRKQDLLEHRLAIEELFFNSFGQRAIGSVWEWAYLDNPNGEPVVSLCYDVDRLVGHYAIVPMPLSSGNVRKQSYISMTTMVAESHRKFGLFTQLAQENYRIAAEGGADFVFGFPNSQSTPGFRKRLDWTLPESDYVATVDKATLLAAAKAGSFDKTELLSLELNDPLIRAWRLSRPGATYTFDHGIAFKRHQDAVDLLWWENSEDFISLPDDASFNVLVSASSGLEPNRLFDYQFGGIGLRSSFDAAAINREMAISDLF</sequence>
<organism evidence="1 2">
    <name type="scientific">Undibacterium rugosum</name>
    <dbReference type="NCBI Taxonomy" id="2762291"/>
    <lineage>
        <taxon>Bacteria</taxon>
        <taxon>Pseudomonadati</taxon>
        <taxon>Pseudomonadota</taxon>
        <taxon>Betaproteobacteria</taxon>
        <taxon>Burkholderiales</taxon>
        <taxon>Oxalobacteraceae</taxon>
        <taxon>Undibacterium</taxon>
    </lineage>
</organism>
<proteinExistence type="predicted"/>
<reference evidence="1" key="1">
    <citation type="submission" date="2020-08" db="EMBL/GenBank/DDBJ databases">
        <title>Novel species isolated from subtropical streams in China.</title>
        <authorList>
            <person name="Lu H."/>
        </authorList>
    </citation>
    <scope>NUCLEOTIDE SEQUENCE</scope>
    <source>
        <strain evidence="1">CY7W</strain>
    </source>
</reference>